<protein>
    <submittedName>
        <fullName evidence="1">Uncharacterized protein</fullName>
    </submittedName>
</protein>
<name>A0A2S3W8Z6_PSEPU</name>
<reference evidence="1 2" key="2">
    <citation type="submission" date="2018-03" db="EMBL/GenBank/DDBJ databases">
        <title>Draft genome of Pseudomonas putida strain KT-27.</title>
        <authorList>
            <person name="Yoshizawa S."/>
            <person name="Khan N.H."/>
            <person name="Nishimura M."/>
            <person name="Chiura H.X."/>
            <person name="Ogura Y."/>
            <person name="Hayashi T."/>
            <person name="Kogure K."/>
        </authorList>
    </citation>
    <scope>NUCLEOTIDE SEQUENCE [LARGE SCALE GENOMIC DNA]</scope>
    <source>
        <strain evidence="1 2">KT-27</strain>
    </source>
</reference>
<reference evidence="1 2" key="1">
    <citation type="submission" date="2016-08" db="EMBL/GenBank/DDBJ databases">
        <authorList>
            <person name="Seilhamer J.J."/>
        </authorList>
    </citation>
    <scope>NUCLEOTIDE SEQUENCE [LARGE SCALE GENOMIC DNA]</scope>
    <source>
        <strain evidence="1 2">KT-27</strain>
    </source>
</reference>
<dbReference type="EMBL" id="MIND01000018">
    <property type="protein sequence ID" value="POF87409.1"/>
    <property type="molecule type" value="Genomic_DNA"/>
</dbReference>
<dbReference type="Proteomes" id="UP000237194">
    <property type="component" value="Unassembled WGS sequence"/>
</dbReference>
<sequence length="163" mass="18090">MQQHQYFARLQPRNFIPHAIWQGNYGLSISSSCTSYAGLATAVNGNPGTELVIGQNNDLKIDFGKEVDRLMMEFYVVSDRLEFDEDDLIECEYLGLDPELLGPPPLYWLTLSGLAGTEIVPGHYASSPTRQLLLGPFRTLTISTTQAGTVHIPALSWQPAVRH</sequence>
<comment type="caution">
    <text evidence="1">The sequence shown here is derived from an EMBL/GenBank/DDBJ whole genome shotgun (WGS) entry which is preliminary data.</text>
</comment>
<proteinExistence type="predicted"/>
<evidence type="ECO:0000313" key="2">
    <source>
        <dbReference type="Proteomes" id="UP000237194"/>
    </source>
</evidence>
<organism evidence="1 2">
    <name type="scientific">Pseudomonas putida</name>
    <name type="common">Arthrobacter siderocapsulatus</name>
    <dbReference type="NCBI Taxonomy" id="303"/>
    <lineage>
        <taxon>Bacteria</taxon>
        <taxon>Pseudomonadati</taxon>
        <taxon>Pseudomonadota</taxon>
        <taxon>Gammaproteobacteria</taxon>
        <taxon>Pseudomonadales</taxon>
        <taxon>Pseudomonadaceae</taxon>
        <taxon>Pseudomonas</taxon>
    </lineage>
</organism>
<accession>A0A2S3W8Z6</accession>
<dbReference type="AlphaFoldDB" id="A0A2S3W8Z6"/>
<evidence type="ECO:0000313" key="1">
    <source>
        <dbReference type="EMBL" id="POF87409.1"/>
    </source>
</evidence>
<gene>
    <name evidence="1" type="ORF">BGP80_05290</name>
</gene>
<dbReference type="RefSeq" id="WP_103435783.1">
    <property type="nucleotide sequence ID" value="NZ_MIND01000018.1"/>
</dbReference>